<comment type="caution">
    <text evidence="1">The sequence shown here is derived from an EMBL/GenBank/DDBJ whole genome shotgun (WGS) entry which is preliminary data.</text>
</comment>
<dbReference type="Proteomes" id="UP001335648">
    <property type="component" value="Unassembled WGS sequence"/>
</dbReference>
<keyword evidence="2" id="KW-1185">Reference proteome</keyword>
<dbReference type="AlphaFoldDB" id="A0AAN8B3B2"/>
<dbReference type="EMBL" id="JAULUE010002066">
    <property type="protein sequence ID" value="KAK5877278.1"/>
    <property type="molecule type" value="Genomic_DNA"/>
</dbReference>
<name>A0AAN8B3B2_9TELE</name>
<sequence length="111" mass="11762">MCPGVPPLYESLAAHLLPPRDREALEYLDRIFRLGAQMAARANNLGASLITPQQEASSSQDDPGDYTDGCIGQINNLVNVCGGFSWPRDVPSHSGVMPCVVGTHGTGKIGL</sequence>
<reference evidence="1 2" key="1">
    <citation type="journal article" date="2023" name="Mol. Biol. Evol.">
        <title>Genomics of Secondarily Temperate Adaptation in the Only Non-Antarctic Icefish.</title>
        <authorList>
            <person name="Rivera-Colon A.G."/>
            <person name="Rayamajhi N."/>
            <person name="Minhas B.F."/>
            <person name="Madrigal G."/>
            <person name="Bilyk K.T."/>
            <person name="Yoon V."/>
            <person name="Hune M."/>
            <person name="Gregory S."/>
            <person name="Cheng C.H.C."/>
            <person name="Catchen J.M."/>
        </authorList>
    </citation>
    <scope>NUCLEOTIDE SEQUENCE [LARGE SCALE GENOMIC DNA]</scope>
    <source>
        <strain evidence="1">JC2023a</strain>
    </source>
</reference>
<accession>A0AAN8B3B2</accession>
<evidence type="ECO:0000313" key="1">
    <source>
        <dbReference type="EMBL" id="KAK5877278.1"/>
    </source>
</evidence>
<evidence type="ECO:0000313" key="2">
    <source>
        <dbReference type="Proteomes" id="UP001335648"/>
    </source>
</evidence>
<proteinExistence type="predicted"/>
<gene>
    <name evidence="1" type="ORF">CesoFtcFv8_024800</name>
</gene>
<protein>
    <submittedName>
        <fullName evidence="1">Uncharacterized protein</fullName>
    </submittedName>
</protein>
<organism evidence="1 2">
    <name type="scientific">Champsocephalus esox</name>
    <name type="common">pike icefish</name>
    <dbReference type="NCBI Taxonomy" id="159716"/>
    <lineage>
        <taxon>Eukaryota</taxon>
        <taxon>Metazoa</taxon>
        <taxon>Chordata</taxon>
        <taxon>Craniata</taxon>
        <taxon>Vertebrata</taxon>
        <taxon>Euteleostomi</taxon>
        <taxon>Actinopterygii</taxon>
        <taxon>Neopterygii</taxon>
        <taxon>Teleostei</taxon>
        <taxon>Neoteleostei</taxon>
        <taxon>Acanthomorphata</taxon>
        <taxon>Eupercaria</taxon>
        <taxon>Perciformes</taxon>
        <taxon>Notothenioidei</taxon>
        <taxon>Channichthyidae</taxon>
        <taxon>Champsocephalus</taxon>
    </lineage>
</organism>